<evidence type="ECO:0000256" key="1">
    <source>
        <dbReference type="SAM" id="MobiDB-lite"/>
    </source>
</evidence>
<dbReference type="InterPro" id="IPR055302">
    <property type="entry name" value="F-box_dom-containing"/>
</dbReference>
<feature type="region of interest" description="Disordered" evidence="1">
    <location>
        <begin position="405"/>
        <end position="426"/>
    </location>
</feature>
<dbReference type="AlphaFoldDB" id="B9G8H5"/>
<dbReference type="InterPro" id="IPR036047">
    <property type="entry name" value="F-box-like_dom_sf"/>
</dbReference>
<accession>B9G8H5</accession>
<dbReference type="SUPFAM" id="SSF52047">
    <property type="entry name" value="RNI-like"/>
    <property type="match status" value="1"/>
</dbReference>
<proteinExistence type="predicted"/>
<sequence>MAIGAGGDRLSALPDDLLLRVLHFANAVEAASTSLLSRRFGALWRSSGAVNLAARVPGAGGRDAFVRAADAALAAAGRVVTRLTLHVDDGDHSGYCTSMYNLLRDHDVVDAVVSHPAARRVEELRVAVAVHPFGHDKINTMISSGSVRIYDIKLASLPSKTLRVLDLTNCRNLTPASAAAAATAFPWLDTLRLRHCIVRRTSTISTASSTPRHSDVWTVWSTRLRFPAATVLVLINCDTTGAMEIYAPRLRSFTYKGDAVQPFDLQISPAPPPDMALVNLHFTHAFCRHDYLHFIHNFTMAIKVLKLKAPASRHLSDMAFVRVFPNIEHLELDGAYDTWNKTAAAVASILHCCPVLRELKLNLVGTSKNSKRVQHFFRRNSQPNGPSPIWPNAASLQRLSITRTKIDLNNRSPPPPTSTTDATGDDRLSDLPDELVLRILHFANAKEAASTSLLSRPFGALWRSSGAVNLAARVPCGSRYIGRAALIARRDAFVRAAEAALSAAAAADHRVTRLTVHIECDKEDKGSIASFLLSSENDERRGHRDVFDAVLSHPAARRFEELSVAAAFAPSAAAAAAAAFPRLETLRLRHCTTNIDDLHRIIDAAPELAAVRLEFVHLISNIRDVHFLVQLAMSSTTRLRFPAATALTLINCLTNGGMSGSVIDAPRLRSLTYKGAARSQFELTSPAPDMKMVHLHFNHYFHQRDYLRFIHNFTKVKVLKLKAEHGCPWRILPQHCSPRARRSTVSPDYFKNSKQVQHFFQRKSQLDFDRSIDDFMRNSISKRGDHRHNGDEVSGFIPGLTACSFTCLQYNLRRVSLQFRLDENSENFGVRLVKFFAENAMVLEELRVLTVETET</sequence>
<dbReference type="InterPro" id="IPR001810">
    <property type="entry name" value="F-box_dom"/>
</dbReference>
<dbReference type="InterPro" id="IPR032675">
    <property type="entry name" value="LRR_dom_sf"/>
</dbReference>
<evidence type="ECO:0000313" key="3">
    <source>
        <dbReference type="EMBL" id="EEE52440.1"/>
    </source>
</evidence>
<evidence type="ECO:0000259" key="2">
    <source>
        <dbReference type="SMART" id="SM00256"/>
    </source>
</evidence>
<dbReference type="SMART" id="SM00256">
    <property type="entry name" value="FBOX"/>
    <property type="match status" value="2"/>
</dbReference>
<feature type="domain" description="F-box" evidence="2">
    <location>
        <begin position="13"/>
        <end position="53"/>
    </location>
</feature>
<dbReference type="Pfam" id="PF00646">
    <property type="entry name" value="F-box"/>
    <property type="match status" value="2"/>
</dbReference>
<gene>
    <name evidence="3" type="ORF">OsJ_34585</name>
</gene>
<reference evidence="3" key="2">
    <citation type="submission" date="2008-12" db="EMBL/GenBank/DDBJ databases">
        <title>Improved gene annotation of the rice (Oryza sativa) genomes.</title>
        <authorList>
            <person name="Wang J."/>
            <person name="Li R."/>
            <person name="Fan W."/>
            <person name="Huang Q."/>
            <person name="Zhang J."/>
            <person name="Zhou Y."/>
            <person name="Hu Y."/>
            <person name="Zi S."/>
            <person name="Li J."/>
            <person name="Ni P."/>
            <person name="Zheng H."/>
            <person name="Zhang Y."/>
            <person name="Zhao M."/>
            <person name="Hao Q."/>
            <person name="McDermott J."/>
            <person name="Samudrala R."/>
            <person name="Kristiansen K."/>
            <person name="Wong G.K.-S."/>
        </authorList>
    </citation>
    <scope>NUCLEOTIDE SEQUENCE</scope>
</reference>
<dbReference type="Gene3D" id="3.80.10.10">
    <property type="entry name" value="Ribonuclease Inhibitor"/>
    <property type="match status" value="1"/>
</dbReference>
<dbReference type="InterPro" id="IPR055411">
    <property type="entry name" value="LRR_FXL15/At3g58940/PEG3-like"/>
</dbReference>
<reference evidence="3" key="1">
    <citation type="journal article" date="2005" name="PLoS Biol.">
        <title>The genomes of Oryza sativa: a history of duplications.</title>
        <authorList>
            <person name="Yu J."/>
            <person name="Wang J."/>
            <person name="Lin W."/>
            <person name="Li S."/>
            <person name="Li H."/>
            <person name="Zhou J."/>
            <person name="Ni P."/>
            <person name="Dong W."/>
            <person name="Hu S."/>
            <person name="Zeng C."/>
            <person name="Zhang J."/>
            <person name="Zhang Y."/>
            <person name="Li R."/>
            <person name="Xu Z."/>
            <person name="Li S."/>
            <person name="Li X."/>
            <person name="Zheng H."/>
            <person name="Cong L."/>
            <person name="Lin L."/>
            <person name="Yin J."/>
            <person name="Geng J."/>
            <person name="Li G."/>
            <person name="Shi J."/>
            <person name="Liu J."/>
            <person name="Lv H."/>
            <person name="Li J."/>
            <person name="Wang J."/>
            <person name="Deng Y."/>
            <person name="Ran L."/>
            <person name="Shi X."/>
            <person name="Wang X."/>
            <person name="Wu Q."/>
            <person name="Li C."/>
            <person name="Ren X."/>
            <person name="Wang J."/>
            <person name="Wang X."/>
            <person name="Li D."/>
            <person name="Liu D."/>
            <person name="Zhang X."/>
            <person name="Ji Z."/>
            <person name="Zhao W."/>
            <person name="Sun Y."/>
            <person name="Zhang Z."/>
            <person name="Bao J."/>
            <person name="Han Y."/>
            <person name="Dong L."/>
            <person name="Ji J."/>
            <person name="Chen P."/>
            <person name="Wu S."/>
            <person name="Liu J."/>
            <person name="Xiao Y."/>
            <person name="Bu D."/>
            <person name="Tan J."/>
            <person name="Yang L."/>
            <person name="Ye C."/>
            <person name="Zhang J."/>
            <person name="Xu J."/>
            <person name="Zhou Y."/>
            <person name="Yu Y."/>
            <person name="Zhang B."/>
            <person name="Zhuang S."/>
            <person name="Wei H."/>
            <person name="Liu B."/>
            <person name="Lei M."/>
            <person name="Yu H."/>
            <person name="Li Y."/>
            <person name="Xu H."/>
            <person name="Wei S."/>
            <person name="He X."/>
            <person name="Fang L."/>
            <person name="Zhang Z."/>
            <person name="Zhang Y."/>
            <person name="Huang X."/>
            <person name="Su Z."/>
            <person name="Tong W."/>
            <person name="Li J."/>
            <person name="Tong Z."/>
            <person name="Li S."/>
            <person name="Ye J."/>
            <person name="Wang L."/>
            <person name="Fang L."/>
            <person name="Lei T."/>
            <person name="Chen C."/>
            <person name="Chen H."/>
            <person name="Xu Z."/>
            <person name="Li H."/>
            <person name="Huang H."/>
            <person name="Zhang F."/>
            <person name="Xu H."/>
            <person name="Li N."/>
            <person name="Zhao C."/>
            <person name="Li S."/>
            <person name="Dong L."/>
            <person name="Huang Y."/>
            <person name="Li L."/>
            <person name="Xi Y."/>
            <person name="Qi Q."/>
            <person name="Li W."/>
            <person name="Zhang B."/>
            <person name="Hu W."/>
            <person name="Zhang Y."/>
            <person name="Tian X."/>
            <person name="Jiao Y."/>
            <person name="Liang X."/>
            <person name="Jin J."/>
            <person name="Gao L."/>
            <person name="Zheng W."/>
            <person name="Hao B."/>
            <person name="Liu S."/>
            <person name="Wang W."/>
            <person name="Yuan L."/>
            <person name="Cao M."/>
            <person name="McDermott J."/>
            <person name="Samudrala R."/>
            <person name="Wang J."/>
            <person name="Wong G.K."/>
            <person name="Yang H."/>
        </authorList>
    </citation>
    <scope>NUCLEOTIDE SEQUENCE [LARGE SCALE GENOMIC DNA]</scope>
</reference>
<feature type="domain" description="F-box" evidence="2">
    <location>
        <begin position="431"/>
        <end position="471"/>
    </location>
</feature>
<dbReference type="Proteomes" id="UP000007752">
    <property type="component" value="Chromosome 11"/>
</dbReference>
<dbReference type="SUPFAM" id="SSF81383">
    <property type="entry name" value="F-box domain"/>
    <property type="match status" value="2"/>
</dbReference>
<dbReference type="EMBL" id="CM000148">
    <property type="protein sequence ID" value="EEE52440.1"/>
    <property type="molecule type" value="Genomic_DNA"/>
</dbReference>
<organism evidence="3">
    <name type="scientific">Oryza sativa subsp. japonica</name>
    <name type="common">Rice</name>
    <dbReference type="NCBI Taxonomy" id="39947"/>
    <lineage>
        <taxon>Eukaryota</taxon>
        <taxon>Viridiplantae</taxon>
        <taxon>Streptophyta</taxon>
        <taxon>Embryophyta</taxon>
        <taxon>Tracheophyta</taxon>
        <taxon>Spermatophyta</taxon>
        <taxon>Magnoliopsida</taxon>
        <taxon>Liliopsida</taxon>
        <taxon>Poales</taxon>
        <taxon>Poaceae</taxon>
        <taxon>BOP clade</taxon>
        <taxon>Oryzoideae</taxon>
        <taxon>Oryzeae</taxon>
        <taxon>Oryzinae</taxon>
        <taxon>Oryza</taxon>
        <taxon>Oryza sativa</taxon>
    </lineage>
</organism>
<dbReference type="PANTHER" id="PTHR32141:SF26">
    <property type="entry name" value="OS08G0328600 PROTEIN"/>
    <property type="match status" value="1"/>
</dbReference>
<name>B9G8H5_ORYSJ</name>
<protein>
    <recommendedName>
        <fullName evidence="2">F-box domain-containing protein</fullName>
    </recommendedName>
</protein>
<dbReference type="Pfam" id="PF24758">
    <property type="entry name" value="LRR_At5g56370"/>
    <property type="match status" value="1"/>
</dbReference>
<dbReference type="PANTHER" id="PTHR32141">
    <property type="match status" value="1"/>
</dbReference>